<reference evidence="1" key="1">
    <citation type="submission" date="2021-06" db="EMBL/GenBank/DDBJ databases">
        <authorList>
            <person name="Kallberg Y."/>
            <person name="Tangrot J."/>
            <person name="Rosling A."/>
        </authorList>
    </citation>
    <scope>NUCLEOTIDE SEQUENCE</scope>
    <source>
        <strain evidence="1">IL203A</strain>
    </source>
</reference>
<evidence type="ECO:0000313" key="2">
    <source>
        <dbReference type="Proteomes" id="UP000789702"/>
    </source>
</evidence>
<accession>A0ACA9LQV7</accession>
<evidence type="ECO:0000313" key="1">
    <source>
        <dbReference type="EMBL" id="CAG8545448.1"/>
    </source>
</evidence>
<comment type="caution">
    <text evidence="1">The sequence shown here is derived from an EMBL/GenBank/DDBJ whole genome shotgun (WGS) entry which is preliminary data.</text>
</comment>
<protein>
    <submittedName>
        <fullName evidence="1">13367_t:CDS:1</fullName>
    </submittedName>
</protein>
<sequence length="1233" mass="140586">MPLFTLFNRIRIGSEIISKSFYRYAKFCASHKILVIFLAISIVLPLCYPAFNAYYLNPVRNIGHTFFWESSSRSQVSRKSFVEKYGIQPSFRVEQVMITNLRKHNMGSDVNILKKDLLLLILNLKEEVMDTFVMCSNLSPTKEFTLSDLCLKPFNNNNTCLIHSPFVYWLNNSDCLSSDSSILETLSLKREASSGMFVPINSVFGNVVYDKKKIVSADSVILTYFLKDMEDCNECQTTTIWDAIWKKVINDNGTNFRLADDRIIKINMNNQGEVNHLSFNLEQNDFPKFSTEQILLILVYLIFFLCTLSIGRPNSVKPKFGLVFFTVAHVVVSLIMSLSICSLFGVTLTFTSISWKLLPLVFILAGIEIMFILTNAIAATPIQLNIEERIALGLEKVGYTITTMRLSWLLLLLPFSVTDIGSIKEFCIFTSIAMIIDYILQMSFFVAILVIYFERLELEISYLYNNSDKEVSLSQTNNYSRKIGGLLVVLIFLAAVTNIHNISIGSLTIKSALRNLLDNFIDFSAIHTNITYWESSMDDEFWNIVNLDKKNQFIEIRPTRYLTLSYAAEHNNNGSFSSSDDNLNWKLIKVSIKSLVWFFKFFMFPIIGIIIVMSFLMGLLLPTDLVIRISRFLKRLRNNDANEITPTTFKNSSTLYDTAPRIVTLRGRHSADVNLLCANLNGVIITSATDKHITLWDGKQGVPLRKLERYMRRCETCKCDSTGGMKNCISWPVRAMCMNEKLEIAAAGFDDGVVRVWDIKSGQVTFILKSNGNTVEDVEDIEQKMSATNNNHSVKERVTCLQIIVPILNLQNTSKSITDQKTPAILFATYRNGYFREWDLVSGQNTHTIFTNQKGGINCLFVVDGKKQNYDLDKIHIFTGARDGSVKCWIRTICDVNNTSMWNLLYTISSDFGNAITCIAAKVINAKIGIVVTGAIDGEVRIYDYLTGQLIEILSHGTFEKKKLAKENKAQLLSKRQQQKKTDDFSSEQDLSEKDVVSHKDEITNIIIHLCKEESCPCGNTVEAIGFSIISSSLDEKVNFWQLIRNDVDCACMNFQIGEFTINDYDIGDAERKVSWWDSAVIKFIGLVRQPGGSAIVFLKKNVIGVRSVKNSHMPIKKCHSTEGEWEVWSLDIDNLRTLESTEEIDNSDNSDHIEFKVKTTPLVKEDDLIVEEQRKNKKQHDSENVEELKGFIRRRKGISFNNRDQNYQLVHKEEDYVQGQVVDFRQRSQKQR</sequence>
<dbReference type="Proteomes" id="UP000789702">
    <property type="component" value="Unassembled WGS sequence"/>
</dbReference>
<feature type="non-terminal residue" evidence="1">
    <location>
        <position position="1233"/>
    </location>
</feature>
<keyword evidence="2" id="KW-1185">Reference proteome</keyword>
<organism evidence="1 2">
    <name type="scientific">Dentiscutata heterogama</name>
    <dbReference type="NCBI Taxonomy" id="1316150"/>
    <lineage>
        <taxon>Eukaryota</taxon>
        <taxon>Fungi</taxon>
        <taxon>Fungi incertae sedis</taxon>
        <taxon>Mucoromycota</taxon>
        <taxon>Glomeromycotina</taxon>
        <taxon>Glomeromycetes</taxon>
        <taxon>Diversisporales</taxon>
        <taxon>Gigasporaceae</taxon>
        <taxon>Dentiscutata</taxon>
    </lineage>
</organism>
<gene>
    <name evidence="1" type="ORF">DHETER_LOCUS4988</name>
</gene>
<name>A0ACA9LQV7_9GLOM</name>
<proteinExistence type="predicted"/>
<dbReference type="EMBL" id="CAJVPU010005265">
    <property type="protein sequence ID" value="CAG8545448.1"/>
    <property type="molecule type" value="Genomic_DNA"/>
</dbReference>